<feature type="binding site" evidence="8">
    <location>
        <position position="134"/>
    </location>
    <ligand>
        <name>L-tryptophan</name>
        <dbReference type="ChEBI" id="CHEBI:57912"/>
    </ligand>
</feature>
<dbReference type="CDD" id="cd00806">
    <property type="entry name" value="TrpRS_core"/>
    <property type="match status" value="1"/>
</dbReference>
<gene>
    <name evidence="8 10" type="primary">trpS</name>
    <name evidence="10" type="ORF">COX00_04555</name>
</gene>
<evidence type="ECO:0000256" key="2">
    <source>
        <dbReference type="ARBA" id="ARBA00022598"/>
    </source>
</evidence>
<feature type="short sequence motif" description="'KMSKS' region" evidence="8">
    <location>
        <begin position="194"/>
        <end position="198"/>
    </location>
</feature>
<evidence type="ECO:0000256" key="9">
    <source>
        <dbReference type="RuleBase" id="RU363036"/>
    </source>
</evidence>
<dbReference type="Gene3D" id="3.40.50.620">
    <property type="entry name" value="HUPs"/>
    <property type="match status" value="1"/>
</dbReference>
<feature type="binding site" evidence="8">
    <location>
        <begin position="10"/>
        <end position="12"/>
    </location>
    <ligand>
        <name>ATP</name>
        <dbReference type="ChEBI" id="CHEBI:30616"/>
    </ligand>
</feature>
<dbReference type="GO" id="GO:0005829">
    <property type="term" value="C:cytosol"/>
    <property type="evidence" value="ECO:0007669"/>
    <property type="project" value="TreeGrafter"/>
</dbReference>
<dbReference type="GO" id="GO:0004830">
    <property type="term" value="F:tryptophan-tRNA ligase activity"/>
    <property type="evidence" value="ECO:0007669"/>
    <property type="project" value="UniProtKB-UniRule"/>
</dbReference>
<comment type="function">
    <text evidence="8">Catalyzes the attachment of tryptophan to tRNA(Trp).</text>
</comment>
<dbReference type="PANTHER" id="PTHR43766">
    <property type="entry name" value="TRYPTOPHAN--TRNA LIGASE, MITOCHONDRIAL"/>
    <property type="match status" value="1"/>
</dbReference>
<dbReference type="EMBL" id="PCSZ01000078">
    <property type="protein sequence ID" value="PIP60168.1"/>
    <property type="molecule type" value="Genomic_DNA"/>
</dbReference>
<keyword evidence="5 8" id="KW-0648">Protein biosynthesis</keyword>
<dbReference type="Gene3D" id="1.10.240.10">
    <property type="entry name" value="Tyrosyl-Transfer RNA Synthetase"/>
    <property type="match status" value="1"/>
</dbReference>
<sequence>MKDLVFSGIQPTHELHIGNYIAALKQWAELQHKKCCFFCIVDLHAITVPQDPKKLRANILEAAAVYLAAGIDPTKCSIYIQSEVAEHTELAWILGTIGKVSELERMTQFKDKSKKQTQGVSAGLFTYPILMAADILLYDANQVPVGEDQMQHLELARVIARRFNERFGETFTIPQPLIQKVGARIMSLQDPEKKMSKSDPAESSKILLSDKPEIIRKKIMRAVTDTEGSVHFDPEKKPAVSNLMTLYHHTSGLSLKEIESEFKGKGYGDFKKALAEAVIAELSPIREKIESYRSNSSELERILDEGRDTAKEIAARKMKLVRERVGLGRA</sequence>
<evidence type="ECO:0000313" key="11">
    <source>
        <dbReference type="Proteomes" id="UP000231581"/>
    </source>
</evidence>
<dbReference type="AlphaFoldDB" id="A0A2H0BT58"/>
<dbReference type="FunFam" id="1.10.240.10:FF:000002">
    <property type="entry name" value="Tryptophan--tRNA ligase"/>
    <property type="match status" value="1"/>
</dbReference>
<comment type="similarity">
    <text evidence="1 8 9">Belongs to the class-I aminoacyl-tRNA synthetase family.</text>
</comment>
<evidence type="ECO:0000256" key="5">
    <source>
        <dbReference type="ARBA" id="ARBA00022917"/>
    </source>
</evidence>
<dbReference type="InterPro" id="IPR014729">
    <property type="entry name" value="Rossmann-like_a/b/a_fold"/>
</dbReference>
<dbReference type="HAMAP" id="MF_00140_B">
    <property type="entry name" value="Trp_tRNA_synth_B"/>
    <property type="match status" value="1"/>
</dbReference>
<keyword evidence="2 8" id="KW-0436">Ligase</keyword>
<feature type="binding site" evidence="8">
    <location>
        <begin position="146"/>
        <end position="148"/>
    </location>
    <ligand>
        <name>ATP</name>
        <dbReference type="ChEBI" id="CHEBI:30616"/>
    </ligand>
</feature>
<evidence type="ECO:0000256" key="1">
    <source>
        <dbReference type="ARBA" id="ARBA00005594"/>
    </source>
</evidence>
<keyword evidence="4 8" id="KW-0067">ATP-binding</keyword>
<evidence type="ECO:0000256" key="8">
    <source>
        <dbReference type="HAMAP-Rule" id="MF_00140"/>
    </source>
</evidence>
<dbReference type="PANTHER" id="PTHR43766:SF1">
    <property type="entry name" value="TRYPTOPHAN--TRNA LIGASE, MITOCHONDRIAL"/>
    <property type="match status" value="1"/>
</dbReference>
<keyword evidence="8" id="KW-0963">Cytoplasm</keyword>
<evidence type="ECO:0000256" key="3">
    <source>
        <dbReference type="ARBA" id="ARBA00022741"/>
    </source>
</evidence>
<name>A0A2H0BT58_9BACT</name>
<dbReference type="NCBIfam" id="TIGR00233">
    <property type="entry name" value="trpS"/>
    <property type="match status" value="1"/>
</dbReference>
<protein>
    <recommendedName>
        <fullName evidence="8">Tryptophan--tRNA ligase</fullName>
        <ecNumber evidence="8">6.1.1.2</ecNumber>
    </recommendedName>
    <alternativeName>
        <fullName evidence="8">Tryptophanyl-tRNA synthetase</fullName>
        <shortName evidence="8">TrpRS</shortName>
    </alternativeName>
</protein>
<reference evidence="10 11" key="1">
    <citation type="submission" date="2017-09" db="EMBL/GenBank/DDBJ databases">
        <title>Depth-based differentiation of microbial function through sediment-hosted aquifers and enrichment of novel symbionts in the deep terrestrial subsurface.</title>
        <authorList>
            <person name="Probst A.J."/>
            <person name="Ladd B."/>
            <person name="Jarett J.K."/>
            <person name="Geller-Mcgrath D.E."/>
            <person name="Sieber C.M."/>
            <person name="Emerson J.B."/>
            <person name="Anantharaman K."/>
            <person name="Thomas B.C."/>
            <person name="Malmstrom R."/>
            <person name="Stieglmeier M."/>
            <person name="Klingl A."/>
            <person name="Woyke T."/>
            <person name="Ryan C.M."/>
            <person name="Banfield J.F."/>
        </authorList>
    </citation>
    <scope>NUCLEOTIDE SEQUENCE [LARGE SCALE GENOMIC DNA]</scope>
    <source>
        <strain evidence="10">CG22_combo_CG10-13_8_21_14_all_47_17</strain>
    </source>
</reference>
<comment type="caution">
    <text evidence="10">The sequence shown here is derived from an EMBL/GenBank/DDBJ whole genome shotgun (WGS) entry which is preliminary data.</text>
</comment>
<feature type="binding site" evidence="8">
    <location>
        <begin position="18"/>
        <end position="19"/>
    </location>
    <ligand>
        <name>ATP</name>
        <dbReference type="ChEBI" id="CHEBI:30616"/>
    </ligand>
</feature>
<evidence type="ECO:0000256" key="6">
    <source>
        <dbReference type="ARBA" id="ARBA00023146"/>
    </source>
</evidence>
<feature type="binding site" evidence="8">
    <location>
        <begin position="194"/>
        <end position="198"/>
    </location>
    <ligand>
        <name>ATP</name>
        <dbReference type="ChEBI" id="CHEBI:30616"/>
    </ligand>
</feature>
<proteinExistence type="inferred from homology"/>
<evidence type="ECO:0000256" key="7">
    <source>
        <dbReference type="ARBA" id="ARBA00049929"/>
    </source>
</evidence>
<dbReference type="Pfam" id="PF00579">
    <property type="entry name" value="tRNA-synt_1b"/>
    <property type="match status" value="1"/>
</dbReference>
<organism evidence="10 11">
    <name type="scientific">Candidatus Uhrbacteria bacterium CG22_combo_CG10-13_8_21_14_all_47_17</name>
    <dbReference type="NCBI Taxonomy" id="1975041"/>
    <lineage>
        <taxon>Bacteria</taxon>
        <taxon>Candidatus Uhriibacteriota</taxon>
    </lineage>
</organism>
<dbReference type="InterPro" id="IPR002305">
    <property type="entry name" value="aa-tRNA-synth_Ic"/>
</dbReference>
<dbReference type="InterPro" id="IPR050203">
    <property type="entry name" value="Trp-tRNA_synthetase"/>
</dbReference>
<keyword evidence="3 8" id="KW-0547">Nucleotide-binding</keyword>
<accession>A0A2H0BT58</accession>
<dbReference type="InterPro" id="IPR024109">
    <property type="entry name" value="Trp-tRNA-ligase_bac-type"/>
</dbReference>
<dbReference type="SUPFAM" id="SSF52374">
    <property type="entry name" value="Nucleotidylyl transferase"/>
    <property type="match status" value="1"/>
</dbReference>
<dbReference type="Proteomes" id="UP000231581">
    <property type="component" value="Unassembled WGS sequence"/>
</dbReference>
<dbReference type="PRINTS" id="PR01039">
    <property type="entry name" value="TRNASYNTHTRP"/>
</dbReference>
<dbReference type="GO" id="GO:0006436">
    <property type="term" value="P:tryptophanyl-tRNA aminoacylation"/>
    <property type="evidence" value="ECO:0007669"/>
    <property type="project" value="UniProtKB-UniRule"/>
</dbReference>
<dbReference type="GO" id="GO:0005524">
    <property type="term" value="F:ATP binding"/>
    <property type="evidence" value="ECO:0007669"/>
    <property type="project" value="UniProtKB-UniRule"/>
</dbReference>
<comment type="subunit">
    <text evidence="8">Homodimer.</text>
</comment>
<comment type="catalytic activity">
    <reaction evidence="7 8">
        <text>tRNA(Trp) + L-tryptophan + ATP = L-tryptophyl-tRNA(Trp) + AMP + diphosphate + H(+)</text>
        <dbReference type="Rhea" id="RHEA:24080"/>
        <dbReference type="Rhea" id="RHEA-COMP:9671"/>
        <dbReference type="Rhea" id="RHEA-COMP:9705"/>
        <dbReference type="ChEBI" id="CHEBI:15378"/>
        <dbReference type="ChEBI" id="CHEBI:30616"/>
        <dbReference type="ChEBI" id="CHEBI:33019"/>
        <dbReference type="ChEBI" id="CHEBI:57912"/>
        <dbReference type="ChEBI" id="CHEBI:78442"/>
        <dbReference type="ChEBI" id="CHEBI:78535"/>
        <dbReference type="ChEBI" id="CHEBI:456215"/>
        <dbReference type="EC" id="6.1.1.2"/>
    </reaction>
</comment>
<dbReference type="EC" id="6.1.1.2" evidence="8"/>
<evidence type="ECO:0000313" key="10">
    <source>
        <dbReference type="EMBL" id="PIP60168.1"/>
    </source>
</evidence>
<evidence type="ECO:0000256" key="4">
    <source>
        <dbReference type="ARBA" id="ARBA00022840"/>
    </source>
</evidence>
<keyword evidence="6 8" id="KW-0030">Aminoacyl-tRNA synthetase</keyword>
<dbReference type="InterPro" id="IPR002306">
    <property type="entry name" value="Trp-tRNA-ligase"/>
</dbReference>
<feature type="binding site" evidence="8">
    <location>
        <position position="185"/>
    </location>
    <ligand>
        <name>ATP</name>
        <dbReference type="ChEBI" id="CHEBI:30616"/>
    </ligand>
</feature>
<comment type="subcellular location">
    <subcellularLocation>
        <location evidence="8">Cytoplasm</location>
    </subcellularLocation>
</comment>
<comment type="caution">
    <text evidence="8">Lacks conserved residue(s) required for the propagation of feature annotation.</text>
</comment>